<protein>
    <recommendedName>
        <fullName evidence="3">Torso-like protein</fullName>
    </recommendedName>
</protein>
<reference evidence="2" key="1">
    <citation type="submission" date="2015-11" db="EMBL/GenBank/DDBJ databases">
        <title>De novo transcriptome assembly of four potential Pierce s Disease insect vectors from Arizona vineyards.</title>
        <authorList>
            <person name="Tassone E.E."/>
        </authorList>
    </citation>
    <scope>NUCLEOTIDE SEQUENCE</scope>
</reference>
<evidence type="ECO:0000313" key="2">
    <source>
        <dbReference type="EMBL" id="JAS80931.1"/>
    </source>
</evidence>
<organism evidence="2">
    <name type="scientific">Homalodisca liturata</name>
    <dbReference type="NCBI Taxonomy" id="320908"/>
    <lineage>
        <taxon>Eukaryota</taxon>
        <taxon>Metazoa</taxon>
        <taxon>Ecdysozoa</taxon>
        <taxon>Arthropoda</taxon>
        <taxon>Hexapoda</taxon>
        <taxon>Insecta</taxon>
        <taxon>Pterygota</taxon>
        <taxon>Neoptera</taxon>
        <taxon>Paraneoptera</taxon>
        <taxon>Hemiptera</taxon>
        <taxon>Auchenorrhyncha</taxon>
        <taxon>Membracoidea</taxon>
        <taxon>Cicadellidae</taxon>
        <taxon>Cicadellinae</taxon>
        <taxon>Proconiini</taxon>
        <taxon>Homalodisca</taxon>
    </lineage>
</organism>
<dbReference type="AlphaFoldDB" id="A0A1B6I1X4"/>
<feature type="chain" id="PRO_5008584825" description="Torso-like protein" evidence="1">
    <location>
        <begin position="21"/>
        <end position="335"/>
    </location>
</feature>
<name>A0A1B6I1X4_9HEMI</name>
<accession>A0A1B6I1X4</accession>
<gene>
    <name evidence="2" type="ORF">g.42271</name>
</gene>
<dbReference type="EMBL" id="GECU01026775">
    <property type="protein sequence ID" value="JAS80931.1"/>
    <property type="molecule type" value="Transcribed_RNA"/>
</dbReference>
<proteinExistence type="predicted"/>
<evidence type="ECO:0000256" key="1">
    <source>
        <dbReference type="SAM" id="SignalP"/>
    </source>
</evidence>
<feature type="signal peptide" evidence="1">
    <location>
        <begin position="1"/>
        <end position="20"/>
    </location>
</feature>
<keyword evidence="1" id="KW-0732">Signal</keyword>
<sequence length="335" mass="38755">MPRDMLRWLICFMVLVNTRADVHVGGALNIFSHFGNLGAVIKVNPHNTASRFFDHESVDVFEEVLETRSSPYTFENPKFNGHFRMQLCDNLEHLQQVYFRSYYIEGIEKPWKALAGGWTSAVLARHLGLNSTFVAGNYGYGLVRLSRVYELVRLTPHMGLRLNNWTAERTELVIPGQVGSVLAFIQQSGSHYVNSYTTGNSLYQVYAFTPVVYKELKIEMHYYEVRKVSLGRVLSFFSPWRAEYVGLIRSSSGNSSLEQWASNYLFSRFIMFSYPNLLKLYVRPDLLQELNYRLGNDALLSVDMRSLAPLIRDSGKRHWFQEVLDNHLKLWELNV</sequence>
<evidence type="ECO:0008006" key="3">
    <source>
        <dbReference type="Google" id="ProtNLM"/>
    </source>
</evidence>